<accession>A0AAW0YCL8</accession>
<dbReference type="Proteomes" id="UP001445076">
    <property type="component" value="Unassembled WGS sequence"/>
</dbReference>
<organism evidence="6 7">
    <name type="scientific">Cherax quadricarinatus</name>
    <name type="common">Australian red claw crayfish</name>
    <dbReference type="NCBI Taxonomy" id="27406"/>
    <lineage>
        <taxon>Eukaryota</taxon>
        <taxon>Metazoa</taxon>
        <taxon>Ecdysozoa</taxon>
        <taxon>Arthropoda</taxon>
        <taxon>Crustacea</taxon>
        <taxon>Multicrustacea</taxon>
        <taxon>Malacostraca</taxon>
        <taxon>Eumalacostraca</taxon>
        <taxon>Eucarida</taxon>
        <taxon>Decapoda</taxon>
        <taxon>Pleocyemata</taxon>
        <taxon>Astacidea</taxon>
        <taxon>Parastacoidea</taxon>
        <taxon>Parastacidae</taxon>
        <taxon>Cherax</taxon>
    </lineage>
</organism>
<dbReference type="InterPro" id="IPR001841">
    <property type="entry name" value="Znf_RING"/>
</dbReference>
<dbReference type="Gene3D" id="3.30.40.10">
    <property type="entry name" value="Zinc/RING finger domain, C3HC4 (zinc finger)"/>
    <property type="match status" value="1"/>
</dbReference>
<reference evidence="6 7" key="1">
    <citation type="journal article" date="2024" name="BMC Genomics">
        <title>Genome assembly of redclaw crayfish (Cherax quadricarinatus) provides insights into its immune adaptation and hypoxia tolerance.</title>
        <authorList>
            <person name="Liu Z."/>
            <person name="Zheng J."/>
            <person name="Li H."/>
            <person name="Fang K."/>
            <person name="Wang S."/>
            <person name="He J."/>
            <person name="Zhou D."/>
            <person name="Weng S."/>
            <person name="Chi M."/>
            <person name="Gu Z."/>
            <person name="He J."/>
            <person name="Li F."/>
            <person name="Wang M."/>
        </authorList>
    </citation>
    <scope>NUCLEOTIDE SEQUENCE [LARGE SCALE GENOMIC DNA]</scope>
    <source>
        <strain evidence="6">ZL_2023a</strain>
    </source>
</reference>
<dbReference type="PANTHER" id="PTHR22791">
    <property type="entry name" value="RING-TYPE DOMAIN-CONTAINING PROTEIN"/>
    <property type="match status" value="1"/>
</dbReference>
<dbReference type="PROSITE" id="PS00518">
    <property type="entry name" value="ZF_RING_1"/>
    <property type="match status" value="1"/>
</dbReference>
<dbReference type="GO" id="GO:0008270">
    <property type="term" value="F:zinc ion binding"/>
    <property type="evidence" value="ECO:0007669"/>
    <property type="project" value="UniProtKB-KW"/>
</dbReference>
<comment type="caution">
    <text evidence="6">The sequence shown here is derived from an EMBL/GenBank/DDBJ whole genome shotgun (WGS) entry which is preliminary data.</text>
</comment>
<dbReference type="InterPro" id="IPR051435">
    <property type="entry name" value="RING_finger_E3_ubiq-ligases"/>
</dbReference>
<evidence type="ECO:0000313" key="7">
    <source>
        <dbReference type="Proteomes" id="UP001445076"/>
    </source>
</evidence>
<feature type="non-terminal residue" evidence="6">
    <location>
        <position position="124"/>
    </location>
</feature>
<dbReference type="GO" id="GO:0016567">
    <property type="term" value="P:protein ubiquitination"/>
    <property type="evidence" value="ECO:0007669"/>
    <property type="project" value="TreeGrafter"/>
</dbReference>
<evidence type="ECO:0000256" key="3">
    <source>
        <dbReference type="ARBA" id="ARBA00022833"/>
    </source>
</evidence>
<dbReference type="SUPFAM" id="SSF57850">
    <property type="entry name" value="RING/U-box"/>
    <property type="match status" value="1"/>
</dbReference>
<keyword evidence="2 4" id="KW-0863">Zinc-finger</keyword>
<evidence type="ECO:0000259" key="5">
    <source>
        <dbReference type="PROSITE" id="PS50089"/>
    </source>
</evidence>
<feature type="domain" description="RING-type" evidence="5">
    <location>
        <begin position="11"/>
        <end position="39"/>
    </location>
</feature>
<evidence type="ECO:0000256" key="1">
    <source>
        <dbReference type="ARBA" id="ARBA00022723"/>
    </source>
</evidence>
<dbReference type="Pfam" id="PF13445">
    <property type="entry name" value="zf-RING_UBOX"/>
    <property type="match status" value="1"/>
</dbReference>
<dbReference type="InterPro" id="IPR027370">
    <property type="entry name" value="Znf-RING_euk"/>
</dbReference>
<proteinExistence type="predicted"/>
<dbReference type="EMBL" id="JARKIK010000003">
    <property type="protein sequence ID" value="KAK8753125.1"/>
    <property type="molecule type" value="Genomic_DNA"/>
</dbReference>
<dbReference type="InterPro" id="IPR017907">
    <property type="entry name" value="Znf_RING_CS"/>
</dbReference>
<dbReference type="AlphaFoldDB" id="A0AAW0YCL8"/>
<name>A0AAW0YCL8_CHEQU</name>
<dbReference type="PANTHER" id="PTHR22791:SF6">
    <property type="entry name" value="RING-TYPE DOMAIN-CONTAINING PROTEIN"/>
    <property type="match status" value="1"/>
</dbReference>
<keyword evidence="1" id="KW-0479">Metal-binding</keyword>
<dbReference type="InterPro" id="IPR013083">
    <property type="entry name" value="Znf_RING/FYVE/PHD"/>
</dbReference>
<keyword evidence="7" id="KW-1185">Reference proteome</keyword>
<evidence type="ECO:0000256" key="2">
    <source>
        <dbReference type="ARBA" id="ARBA00022771"/>
    </source>
</evidence>
<evidence type="ECO:0000256" key="4">
    <source>
        <dbReference type="PROSITE-ProRule" id="PRU00175"/>
    </source>
</evidence>
<dbReference type="PROSITE" id="PS50089">
    <property type="entry name" value="ZF_RING_2"/>
    <property type="match status" value="1"/>
</dbReference>
<protein>
    <recommendedName>
        <fullName evidence="5">RING-type domain-containing protein</fullName>
    </recommendedName>
</protein>
<dbReference type="GO" id="GO:0061630">
    <property type="term" value="F:ubiquitin protein ligase activity"/>
    <property type="evidence" value="ECO:0007669"/>
    <property type="project" value="TreeGrafter"/>
</dbReference>
<evidence type="ECO:0000313" key="6">
    <source>
        <dbReference type="EMBL" id="KAK8753125.1"/>
    </source>
</evidence>
<keyword evidence="3" id="KW-0862">Zinc</keyword>
<gene>
    <name evidence="6" type="ORF">OTU49_002683</name>
</gene>
<sequence length="124" mass="13947">MDSEEKTSLDCPVCLEQYDEGNRTPKMMPCLHTLCVSCVIELVTSAKTTTTTISANTTTISNITTTTNTSNTRTIPSNRTSFPIYMFTPLVRSEVRQAETVMPVFSSQEHNEQHLYEVPLHQDQ</sequence>